<evidence type="ECO:0000313" key="7">
    <source>
        <dbReference type="EMBL" id="PIR06599.1"/>
    </source>
</evidence>
<keyword evidence="5 6" id="KW-0472">Membrane</keyword>
<evidence type="ECO:0000256" key="6">
    <source>
        <dbReference type="SAM" id="Phobius"/>
    </source>
</evidence>
<feature type="transmembrane region" description="Helical" evidence="6">
    <location>
        <begin position="331"/>
        <end position="354"/>
    </location>
</feature>
<name>A0A2H0NCH1_9BACT</name>
<evidence type="ECO:0000256" key="1">
    <source>
        <dbReference type="ARBA" id="ARBA00004651"/>
    </source>
</evidence>
<organism evidence="7 8">
    <name type="scientific">Candidatus Komeilibacteria bacterium CG11_big_fil_rev_8_21_14_0_20_36_20</name>
    <dbReference type="NCBI Taxonomy" id="1974477"/>
    <lineage>
        <taxon>Bacteria</taxon>
        <taxon>Candidatus Komeiliibacteriota</taxon>
    </lineage>
</organism>
<feature type="transmembrane region" description="Helical" evidence="6">
    <location>
        <begin position="442"/>
        <end position="462"/>
    </location>
</feature>
<feature type="transmembrane region" description="Helical" evidence="6">
    <location>
        <begin position="384"/>
        <end position="406"/>
    </location>
</feature>
<feature type="transmembrane region" description="Helical" evidence="6">
    <location>
        <begin position="418"/>
        <end position="436"/>
    </location>
</feature>
<sequence length="475" mass="54540">MSIANKIFTNTLWQVIIRAVNILVGIFNLALIIRLLGLTGFGFYTTIFAFVQIFMILADLGLYMTLLREVSAVEGREKENKIVNNIFTIRFIASLIILVITPIVIQFFPYDPAVKTGIIYFVAALFFQSLISTLTAVFSKKLAIPKVAMVDLFSKVLYFVLLFYLFEAKGSLNMVLGVHSFVYLISFILFYLFLKKYITLRFAWDFSYWKKVFHYTWPLAITVILNLVYFKFDILILSAYHSPTDVGLYGAPYKILEVLTTFPHMFMSLILPLFTAAWISKNLDRLKKIWQHTFDFFSIISIGMMVSIWLISKPLMILLAGEEFAASGDILNVLIVATAMIFFGTLFTYLVVALRLQKQMIKYFLVAAVVGVAGYFIFIPKFSYWGAAYMTLVVEAMIWYFAYLLIKKHLAIKLNYRVFYKSILAGILALLIGWQFKEFNIILTVIVAVIIYSAVLFFTRAIDKTSLKSLFNRKA</sequence>
<dbReference type="GO" id="GO:0005886">
    <property type="term" value="C:plasma membrane"/>
    <property type="evidence" value="ECO:0007669"/>
    <property type="project" value="UniProtKB-SubCell"/>
</dbReference>
<keyword evidence="2" id="KW-1003">Cell membrane</keyword>
<dbReference type="AlphaFoldDB" id="A0A2H0NCH1"/>
<evidence type="ECO:0000256" key="4">
    <source>
        <dbReference type="ARBA" id="ARBA00022989"/>
    </source>
</evidence>
<feature type="transmembrane region" description="Helical" evidence="6">
    <location>
        <begin position="292"/>
        <end position="311"/>
    </location>
</feature>
<feature type="transmembrane region" description="Helical" evidence="6">
    <location>
        <begin position="361"/>
        <end position="378"/>
    </location>
</feature>
<keyword evidence="3 6" id="KW-0812">Transmembrane</keyword>
<feature type="transmembrane region" description="Helical" evidence="6">
    <location>
        <begin position="87"/>
        <end position="105"/>
    </location>
</feature>
<accession>A0A2H0NCH1</accession>
<feature type="transmembrane region" description="Helical" evidence="6">
    <location>
        <begin position="117"/>
        <end position="138"/>
    </location>
</feature>
<keyword evidence="4 6" id="KW-1133">Transmembrane helix</keyword>
<evidence type="ECO:0000256" key="2">
    <source>
        <dbReference type="ARBA" id="ARBA00022475"/>
    </source>
</evidence>
<dbReference type="CDD" id="cd13128">
    <property type="entry name" value="MATE_Wzx_like"/>
    <property type="match status" value="1"/>
</dbReference>
<dbReference type="PANTHER" id="PTHR30250:SF11">
    <property type="entry name" value="O-ANTIGEN TRANSPORTER-RELATED"/>
    <property type="match status" value="1"/>
</dbReference>
<feature type="transmembrane region" description="Helical" evidence="6">
    <location>
        <begin position="12"/>
        <end position="35"/>
    </location>
</feature>
<feature type="transmembrane region" description="Helical" evidence="6">
    <location>
        <begin position="261"/>
        <end position="280"/>
    </location>
</feature>
<proteinExistence type="predicted"/>
<dbReference type="InterPro" id="IPR002797">
    <property type="entry name" value="Polysacc_synth"/>
</dbReference>
<protein>
    <submittedName>
        <fullName evidence="7">Uncharacterized protein</fullName>
    </submittedName>
</protein>
<evidence type="ECO:0000256" key="3">
    <source>
        <dbReference type="ARBA" id="ARBA00022692"/>
    </source>
</evidence>
<dbReference type="EMBL" id="PCWQ01000012">
    <property type="protein sequence ID" value="PIR06599.1"/>
    <property type="molecule type" value="Genomic_DNA"/>
</dbReference>
<feature type="transmembrane region" description="Helical" evidence="6">
    <location>
        <begin position="215"/>
        <end position="241"/>
    </location>
</feature>
<reference evidence="7 8" key="1">
    <citation type="submission" date="2017-09" db="EMBL/GenBank/DDBJ databases">
        <title>Depth-based differentiation of microbial function through sediment-hosted aquifers and enrichment of novel symbionts in the deep terrestrial subsurface.</title>
        <authorList>
            <person name="Probst A.J."/>
            <person name="Ladd B."/>
            <person name="Jarett J.K."/>
            <person name="Geller-Mcgrath D.E."/>
            <person name="Sieber C.M."/>
            <person name="Emerson J.B."/>
            <person name="Anantharaman K."/>
            <person name="Thomas B.C."/>
            <person name="Malmstrom R."/>
            <person name="Stieglmeier M."/>
            <person name="Klingl A."/>
            <person name="Woyke T."/>
            <person name="Ryan C.M."/>
            <person name="Banfield J.F."/>
        </authorList>
    </citation>
    <scope>NUCLEOTIDE SEQUENCE [LARGE SCALE GENOMIC DNA]</scope>
    <source>
        <strain evidence="7">CG11_big_fil_rev_8_21_14_0_20_36_20</strain>
    </source>
</reference>
<comment type="subcellular location">
    <subcellularLocation>
        <location evidence="1">Cell membrane</location>
        <topology evidence="1">Multi-pass membrane protein</topology>
    </subcellularLocation>
</comment>
<dbReference type="PANTHER" id="PTHR30250">
    <property type="entry name" value="PST FAMILY PREDICTED COLANIC ACID TRANSPORTER"/>
    <property type="match status" value="1"/>
</dbReference>
<dbReference type="InterPro" id="IPR050833">
    <property type="entry name" value="Poly_Biosynth_Transport"/>
</dbReference>
<dbReference type="Pfam" id="PF01943">
    <property type="entry name" value="Polysacc_synt"/>
    <property type="match status" value="1"/>
</dbReference>
<gene>
    <name evidence="7" type="ORF">COV55_03690</name>
</gene>
<comment type="caution">
    <text evidence="7">The sequence shown here is derived from an EMBL/GenBank/DDBJ whole genome shotgun (WGS) entry which is preliminary data.</text>
</comment>
<feature type="transmembrane region" description="Helical" evidence="6">
    <location>
        <begin position="147"/>
        <end position="166"/>
    </location>
</feature>
<evidence type="ECO:0000313" key="8">
    <source>
        <dbReference type="Proteomes" id="UP000230564"/>
    </source>
</evidence>
<evidence type="ECO:0000256" key="5">
    <source>
        <dbReference type="ARBA" id="ARBA00023136"/>
    </source>
</evidence>
<dbReference type="Proteomes" id="UP000230564">
    <property type="component" value="Unassembled WGS sequence"/>
</dbReference>
<feature type="transmembrane region" description="Helical" evidence="6">
    <location>
        <begin position="172"/>
        <end position="194"/>
    </location>
</feature>
<feature type="transmembrane region" description="Helical" evidence="6">
    <location>
        <begin position="41"/>
        <end position="66"/>
    </location>
</feature>